<dbReference type="SUPFAM" id="SSF51197">
    <property type="entry name" value="Clavaminate synthase-like"/>
    <property type="match status" value="1"/>
</dbReference>
<dbReference type="EMBL" id="CP036269">
    <property type="protein sequence ID" value="QDT45002.1"/>
    <property type="molecule type" value="Genomic_DNA"/>
</dbReference>
<keyword evidence="3" id="KW-0045">Antibiotic biosynthesis</keyword>
<dbReference type="AlphaFoldDB" id="A0A517RMH6"/>
<dbReference type="GO" id="GO:0017000">
    <property type="term" value="P:antibiotic biosynthetic process"/>
    <property type="evidence" value="ECO:0007669"/>
    <property type="project" value="UniProtKB-KW"/>
</dbReference>
<evidence type="ECO:0000256" key="1">
    <source>
        <dbReference type="ARBA" id="ARBA00001954"/>
    </source>
</evidence>
<evidence type="ECO:0000259" key="4">
    <source>
        <dbReference type="Pfam" id="PF02668"/>
    </source>
</evidence>
<name>A0A517RMH6_9PLAN</name>
<dbReference type="PANTHER" id="PTHR10696:SF56">
    <property type="entry name" value="TAUD_TFDA-LIKE DOMAIN-CONTAINING PROTEIN"/>
    <property type="match status" value="1"/>
</dbReference>
<keyword evidence="6" id="KW-1185">Reference proteome</keyword>
<feature type="domain" description="TauD/TfdA-like" evidence="4">
    <location>
        <begin position="26"/>
        <end position="319"/>
    </location>
</feature>
<dbReference type="PANTHER" id="PTHR10696">
    <property type="entry name" value="GAMMA-BUTYROBETAINE HYDROXYLASE-RELATED"/>
    <property type="match status" value="1"/>
</dbReference>
<dbReference type="InterPro" id="IPR050411">
    <property type="entry name" value="AlphaKG_dependent_hydroxylases"/>
</dbReference>
<reference evidence="5 6" key="1">
    <citation type="submission" date="2019-02" db="EMBL/GenBank/DDBJ databases">
        <title>Deep-cultivation of Planctomycetes and their phenomic and genomic characterization uncovers novel biology.</title>
        <authorList>
            <person name="Wiegand S."/>
            <person name="Jogler M."/>
            <person name="Boedeker C."/>
            <person name="Pinto D."/>
            <person name="Vollmers J."/>
            <person name="Rivas-Marin E."/>
            <person name="Kohn T."/>
            <person name="Peeters S.H."/>
            <person name="Heuer A."/>
            <person name="Rast P."/>
            <person name="Oberbeckmann S."/>
            <person name="Bunk B."/>
            <person name="Jeske O."/>
            <person name="Meyerdierks A."/>
            <person name="Storesund J.E."/>
            <person name="Kallscheuer N."/>
            <person name="Luecker S."/>
            <person name="Lage O.M."/>
            <person name="Pohl T."/>
            <person name="Merkel B.J."/>
            <person name="Hornburger P."/>
            <person name="Mueller R.-W."/>
            <person name="Bruemmer F."/>
            <person name="Labrenz M."/>
            <person name="Spormann A.M."/>
            <person name="Op den Camp H."/>
            <person name="Overmann J."/>
            <person name="Amann R."/>
            <person name="Jetten M.S.M."/>
            <person name="Mascher T."/>
            <person name="Medema M.H."/>
            <person name="Devos D.P."/>
            <person name="Kaster A.-K."/>
            <person name="Ovreas L."/>
            <person name="Rohde M."/>
            <person name="Galperin M.Y."/>
            <person name="Jogler C."/>
        </authorList>
    </citation>
    <scope>NUCLEOTIDE SEQUENCE [LARGE SCALE GENOMIC DNA]</scope>
    <source>
        <strain evidence="5 6">Pan241w</strain>
    </source>
</reference>
<dbReference type="KEGG" id="gaz:Pan241w_51190"/>
<gene>
    <name evidence="5" type="ORF">Pan241w_51190</name>
</gene>
<dbReference type="GO" id="GO:0016706">
    <property type="term" value="F:2-oxoglutarate-dependent dioxygenase activity"/>
    <property type="evidence" value="ECO:0007669"/>
    <property type="project" value="UniProtKB-ARBA"/>
</dbReference>
<evidence type="ECO:0000313" key="5">
    <source>
        <dbReference type="EMBL" id="QDT45002.1"/>
    </source>
</evidence>
<organism evidence="5 6">
    <name type="scientific">Gimesia alba</name>
    <dbReference type="NCBI Taxonomy" id="2527973"/>
    <lineage>
        <taxon>Bacteria</taxon>
        <taxon>Pseudomonadati</taxon>
        <taxon>Planctomycetota</taxon>
        <taxon>Planctomycetia</taxon>
        <taxon>Planctomycetales</taxon>
        <taxon>Planctomycetaceae</taxon>
        <taxon>Gimesia</taxon>
    </lineage>
</organism>
<dbReference type="InterPro" id="IPR042098">
    <property type="entry name" value="TauD-like_sf"/>
</dbReference>
<keyword evidence="2" id="KW-0560">Oxidoreductase</keyword>
<dbReference type="RefSeq" id="WP_145220890.1">
    <property type="nucleotide sequence ID" value="NZ_CP036269.1"/>
</dbReference>
<dbReference type="InterPro" id="IPR003819">
    <property type="entry name" value="TauD/TfdA-like"/>
</dbReference>
<evidence type="ECO:0000256" key="2">
    <source>
        <dbReference type="ARBA" id="ARBA00023002"/>
    </source>
</evidence>
<protein>
    <submittedName>
        <fullName evidence="5">Peptide synthase</fullName>
    </submittedName>
</protein>
<dbReference type="OrthoDB" id="9769888at2"/>
<evidence type="ECO:0000256" key="3">
    <source>
        <dbReference type="ARBA" id="ARBA00023194"/>
    </source>
</evidence>
<proteinExistence type="predicted"/>
<dbReference type="Proteomes" id="UP000317171">
    <property type="component" value="Chromosome"/>
</dbReference>
<evidence type="ECO:0000313" key="6">
    <source>
        <dbReference type="Proteomes" id="UP000317171"/>
    </source>
</evidence>
<dbReference type="Pfam" id="PF02668">
    <property type="entry name" value="TauD"/>
    <property type="match status" value="1"/>
</dbReference>
<accession>A0A517RMH6</accession>
<comment type="cofactor">
    <cofactor evidence="1">
        <name>Fe(2+)</name>
        <dbReference type="ChEBI" id="CHEBI:29033"/>
    </cofactor>
</comment>
<dbReference type="Gene3D" id="3.60.130.10">
    <property type="entry name" value="Clavaminate synthase-like"/>
    <property type="match status" value="1"/>
</dbReference>
<sequence>MELKTSFLEQVGELPCIVEPTESGKATLDQLLDQIAVEQNWVNQTILEKGGVLFRGFRIQETEEFQRVAQALIPELKPYVEGQSPRTKVTGNVYTSTEFPAQFRITLHNELSYTKAPPPRIVFHCHIAPETGGETPIVDCRKLYQSMPPETLTRFEERGVRYVKNMHGQERGIGKSWMEYFETSDRDQVEAYLKENDIEFEWTEDGNLRTWSIRPATIPHPVTAEMLWFNQADLWHITNVNERNRAQMLQRFGEENLPTHAYFGDGSPITDEDLEAVRKTLWEQAVIFPWEQGDVLALDNFSVAHGRMPYEGPRKILVAMG</sequence>